<keyword evidence="2" id="KW-0540">Nuclease</keyword>
<protein>
    <submittedName>
        <fullName evidence="2">Restriction endonuclease</fullName>
    </submittedName>
</protein>
<dbReference type="Proteomes" id="UP000256345">
    <property type="component" value="Unassembled WGS sequence"/>
</dbReference>
<keyword evidence="2" id="KW-0378">Hydrolase</keyword>
<keyword evidence="3" id="KW-1185">Reference proteome</keyword>
<feature type="domain" description="Restriction endonuclease type IV Mrr" evidence="1">
    <location>
        <begin position="69"/>
        <end position="172"/>
    </location>
</feature>
<evidence type="ECO:0000259" key="1">
    <source>
        <dbReference type="Pfam" id="PF04471"/>
    </source>
</evidence>
<dbReference type="EMBL" id="QUMU01000004">
    <property type="protein sequence ID" value="REG33317.1"/>
    <property type="molecule type" value="Genomic_DNA"/>
</dbReference>
<sequence>MACALDRNACQRGSLAFEQDEAGLGVGRWGVEAGEERYVGWVRSMGRAALLDLWAQMQEGQGLEPWPPGRAFEYLILRAFQLEGAQVVWPYGGQWEQVDGAVYVDGLSCLVECKHWREPVDFSPIAKFKVRVDRRPPAALGLMFSVKGFTEPALREAYAQPLRNVLLWDGRDVSLALRGGMRAALGAKWRKAVEEAQVDYELKAEDLR</sequence>
<dbReference type="InterPro" id="IPR011335">
    <property type="entry name" value="Restrct_endonuc-II-like"/>
</dbReference>
<comment type="caution">
    <text evidence="2">The sequence shown here is derived from an EMBL/GenBank/DDBJ whole genome shotgun (WGS) entry which is preliminary data.</text>
</comment>
<evidence type="ECO:0000313" key="3">
    <source>
        <dbReference type="Proteomes" id="UP000256345"/>
    </source>
</evidence>
<organism evidence="2 3">
    <name type="scientific">Archangium gephyra</name>
    <dbReference type="NCBI Taxonomy" id="48"/>
    <lineage>
        <taxon>Bacteria</taxon>
        <taxon>Pseudomonadati</taxon>
        <taxon>Myxococcota</taxon>
        <taxon>Myxococcia</taxon>
        <taxon>Myxococcales</taxon>
        <taxon>Cystobacterineae</taxon>
        <taxon>Archangiaceae</taxon>
        <taxon>Archangium</taxon>
    </lineage>
</organism>
<dbReference type="InterPro" id="IPR007560">
    <property type="entry name" value="Restrct_endonuc_IV_Mrr"/>
</dbReference>
<evidence type="ECO:0000313" key="2">
    <source>
        <dbReference type="EMBL" id="REG33317.1"/>
    </source>
</evidence>
<accession>A0ABX9K534</accession>
<proteinExistence type="predicted"/>
<dbReference type="Pfam" id="PF04471">
    <property type="entry name" value="Mrr_cat"/>
    <property type="match status" value="1"/>
</dbReference>
<dbReference type="GO" id="GO:0004519">
    <property type="term" value="F:endonuclease activity"/>
    <property type="evidence" value="ECO:0007669"/>
    <property type="project" value="UniProtKB-KW"/>
</dbReference>
<name>A0ABX9K534_9BACT</name>
<dbReference type="SUPFAM" id="SSF52980">
    <property type="entry name" value="Restriction endonuclease-like"/>
    <property type="match status" value="1"/>
</dbReference>
<keyword evidence="2" id="KW-0255">Endonuclease</keyword>
<gene>
    <name evidence="2" type="ORF">ATI61_104608</name>
</gene>
<reference evidence="2 3" key="1">
    <citation type="submission" date="2018-08" db="EMBL/GenBank/DDBJ databases">
        <title>Genomic Encyclopedia of Archaeal and Bacterial Type Strains, Phase II (KMG-II): from individual species to whole genera.</title>
        <authorList>
            <person name="Goeker M."/>
        </authorList>
    </citation>
    <scope>NUCLEOTIDE SEQUENCE [LARGE SCALE GENOMIC DNA]</scope>
    <source>
        <strain evidence="2 3">DSM 2261</strain>
    </source>
</reference>